<evidence type="ECO:0000313" key="4">
    <source>
        <dbReference type="Proteomes" id="UP001317822"/>
    </source>
</evidence>
<accession>A0ABM8DI48</accession>
<evidence type="ECO:0000256" key="1">
    <source>
        <dbReference type="SAM" id="SignalP"/>
    </source>
</evidence>
<proteinExistence type="predicted"/>
<keyword evidence="1" id="KW-0732">Signal</keyword>
<dbReference type="PANTHER" id="PTHR34599:SF1">
    <property type="entry name" value="PHOSPHATIDIC ACID PHOSPHATASE TYPE 2_HALOPEROXIDASE DOMAIN-CONTAINING PROTEIN"/>
    <property type="match status" value="1"/>
</dbReference>
<feature type="chain" id="PRO_5045904737" evidence="1">
    <location>
        <begin position="35"/>
        <end position="467"/>
    </location>
</feature>
<dbReference type="InterPro" id="IPR052559">
    <property type="entry name" value="V-haloperoxidase"/>
</dbReference>
<reference evidence="3 4" key="1">
    <citation type="journal article" date="2023" name="Int. J. Syst. Evol. Microbiol.">
        <title>Physiological and genomic analyses of cobalamin (vitamin B12)-auxotrophy of Lysobacter auxotrophicus sp. nov., a methionine-auxotrophic chitinolytic bacterium isolated from chitin-treated soil.</title>
        <authorList>
            <person name="Saito A."/>
            <person name="Dohra H."/>
            <person name="Hamada M."/>
            <person name="Moriuchi R."/>
            <person name="Kotsuchibashi Y."/>
            <person name="Mori K."/>
        </authorList>
    </citation>
    <scope>NUCLEOTIDE SEQUENCE [LARGE SCALE GENOMIC DNA]</scope>
    <source>
        <strain evidence="3 4">5-21a</strain>
    </source>
</reference>
<dbReference type="InterPro" id="IPR036938">
    <property type="entry name" value="PAP2/HPO_sf"/>
</dbReference>
<organism evidence="3 4">
    <name type="scientific">Lysobacter auxotrophicus</name>
    <dbReference type="NCBI Taxonomy" id="2992573"/>
    <lineage>
        <taxon>Bacteria</taxon>
        <taxon>Pseudomonadati</taxon>
        <taxon>Pseudomonadota</taxon>
        <taxon>Gammaproteobacteria</taxon>
        <taxon>Lysobacterales</taxon>
        <taxon>Lysobacteraceae</taxon>
        <taxon>Lysobacter</taxon>
    </lineage>
</organism>
<keyword evidence="4" id="KW-1185">Reference proteome</keyword>
<dbReference type="InterPro" id="IPR055161">
    <property type="entry name" value="NapH1-like_2nd"/>
</dbReference>
<feature type="signal peptide" evidence="1">
    <location>
        <begin position="1"/>
        <end position="34"/>
    </location>
</feature>
<dbReference type="CDD" id="cd03398">
    <property type="entry name" value="PAP2_haloperoxidase"/>
    <property type="match status" value="1"/>
</dbReference>
<evidence type="ECO:0000313" key="3">
    <source>
        <dbReference type="EMBL" id="BDU18268.1"/>
    </source>
</evidence>
<dbReference type="Gene3D" id="1.10.606.20">
    <property type="match status" value="1"/>
</dbReference>
<sequence>MNSTCSLHARTLSRRACTSMAAALALCIALPSHADSVTDWNALASGPTVAPRFGGPQQQSRAMAIVSLSVHDALNSIQSRYNTYRPVASAPGNASPDAAVAAANRTALLAMIDALPTAPTPAEATARAAAIAAINAMYDASIGPGAPDASEAAGIAAGESAAETLLALRYDDNGSGGLVPTDGSGTPNLPAYALPPSVGVHQPTPAPEFPASTTPAFMGWAFVTPFAVESAAQFHSPPAKIFKVTSAKYASEYNLVKSIGDARVRGAQPNSPLSDIPRFWAGGGLDWNGNVRIIALSRPLDRWQNARLFALVNMALADAAITNIADKYGYNFWRPVTAIRWPDDGNPFTKSDATWRPFLQTPPYPDYPCASTSLTGAAAQTMRRLFKSDAVRFTRTVNAPAVALPPPMVELPIKAITRTYPSLTTAEHEQAMGRVYAGIHFTEGCLAGLKAGNKVADWVYGHQLQAK</sequence>
<dbReference type="PANTHER" id="PTHR34599">
    <property type="entry name" value="PEROXIDASE-RELATED"/>
    <property type="match status" value="1"/>
</dbReference>
<gene>
    <name evidence="3" type="ORF">LA521A_34690</name>
</gene>
<dbReference type="SUPFAM" id="SSF48317">
    <property type="entry name" value="Acid phosphatase/Vanadium-dependent haloperoxidase"/>
    <property type="match status" value="1"/>
</dbReference>
<feature type="domain" description="Vanadium-dependent haloperoxidase NapH1-like second helical-bundle" evidence="2">
    <location>
        <begin position="333"/>
        <end position="459"/>
    </location>
</feature>
<evidence type="ECO:0000259" key="2">
    <source>
        <dbReference type="Pfam" id="PF22778"/>
    </source>
</evidence>
<dbReference type="EMBL" id="AP027041">
    <property type="protein sequence ID" value="BDU18268.1"/>
    <property type="molecule type" value="Genomic_DNA"/>
</dbReference>
<name>A0ABM8DI48_9GAMM</name>
<dbReference type="Pfam" id="PF22778">
    <property type="entry name" value="VCPO_2nd"/>
    <property type="match status" value="1"/>
</dbReference>
<dbReference type="Proteomes" id="UP001317822">
    <property type="component" value="Chromosome"/>
</dbReference>
<dbReference type="RefSeq" id="WP_281780136.1">
    <property type="nucleotide sequence ID" value="NZ_AP027041.1"/>
</dbReference>
<protein>
    <submittedName>
        <fullName evidence="3">Vanadium-dependent haloperoxidase</fullName>
    </submittedName>
</protein>